<feature type="region of interest" description="Disordered" evidence="1">
    <location>
        <begin position="482"/>
        <end position="509"/>
    </location>
</feature>
<protein>
    <submittedName>
        <fullName evidence="2">Uncharacterized protein</fullName>
    </submittedName>
</protein>
<evidence type="ECO:0000313" key="2">
    <source>
        <dbReference type="EMBL" id="KAF2098831.1"/>
    </source>
</evidence>
<dbReference type="OrthoDB" id="10688399at2759"/>
<reference evidence="2" key="1">
    <citation type="journal article" date="2020" name="Stud. Mycol.">
        <title>101 Dothideomycetes genomes: a test case for predicting lifestyles and emergence of pathogens.</title>
        <authorList>
            <person name="Haridas S."/>
            <person name="Albert R."/>
            <person name="Binder M."/>
            <person name="Bloem J."/>
            <person name="Labutti K."/>
            <person name="Salamov A."/>
            <person name="Andreopoulos B."/>
            <person name="Baker S."/>
            <person name="Barry K."/>
            <person name="Bills G."/>
            <person name="Bluhm B."/>
            <person name="Cannon C."/>
            <person name="Castanera R."/>
            <person name="Culley D."/>
            <person name="Daum C."/>
            <person name="Ezra D."/>
            <person name="Gonzalez J."/>
            <person name="Henrissat B."/>
            <person name="Kuo A."/>
            <person name="Liang C."/>
            <person name="Lipzen A."/>
            <person name="Lutzoni F."/>
            <person name="Magnuson J."/>
            <person name="Mondo S."/>
            <person name="Nolan M."/>
            <person name="Ohm R."/>
            <person name="Pangilinan J."/>
            <person name="Park H.-J."/>
            <person name="Ramirez L."/>
            <person name="Alfaro M."/>
            <person name="Sun H."/>
            <person name="Tritt A."/>
            <person name="Yoshinaga Y."/>
            <person name="Zwiers L.-H."/>
            <person name="Turgeon B."/>
            <person name="Goodwin S."/>
            <person name="Spatafora J."/>
            <person name="Crous P."/>
            <person name="Grigoriev I."/>
        </authorList>
    </citation>
    <scope>NUCLEOTIDE SEQUENCE</scope>
    <source>
        <strain evidence="2">CBS 133067</strain>
    </source>
</reference>
<accession>A0A9P4M5L1</accession>
<evidence type="ECO:0000256" key="1">
    <source>
        <dbReference type="SAM" id="MobiDB-lite"/>
    </source>
</evidence>
<sequence>MESNWHSNLSGTGRGGAAKTTPEANPVELRQTDSLTKGIKYTNFIPSLSAYAILKGPPAFCAAIRAPDTRTMMSGIYIGEFKWPPLSHDCRKRLDRRCQTLWPGGLRRDCYEHCQFHFCSKGFLTFEAALCFDKRSSYTSLRTYHCSLLESTTNNGLGLSISKVIVFLSIIMALQELLNLLLSFSLFLDGVSASGPSPRAIQQSTSTFVFADPTVYLQNTPKSAPTDTPDLKINDMNRDGSLDIFVGSALSNRLKEASIYCEQLNESLCLESVLEAVDPDTLDLEVRSLVPTIGLSTPKVSPTSPAASFFVAIVAFFAYLWRAASKGHTDPRLGNAGYVHLKASDVSKIHAWPATGTIAFATATKDAFAIKVSMPPVQPTATPTNCDNRADCPKDENRIDCDQCDGFNTTCRQTLSSNDVKNKNSDWSKWDDWKFVFQWKSSGAECGELTCQDVFAEFLIDKDCTPGENILNIGGERDTWCGHPTKSTARPTKTHSTATMSQKSCNPPAPTYTSCTQPIPTGDIGQAAQSFCDATNNSTINKIIITNPSGEKPKAANYKDFLHDGYDFRYLMTMSWTAKCTNTDIQEFSVDDCTRKLQSVWSDCYSVNKGTGGQEIDGCVAISFKPMSCAKS</sequence>
<keyword evidence="3" id="KW-1185">Reference proteome</keyword>
<name>A0A9P4M5L1_9PEZI</name>
<dbReference type="EMBL" id="ML978126">
    <property type="protein sequence ID" value="KAF2098831.1"/>
    <property type="molecule type" value="Genomic_DNA"/>
</dbReference>
<feature type="compositionally biased region" description="Polar residues" evidence="1">
    <location>
        <begin position="485"/>
        <end position="509"/>
    </location>
</feature>
<gene>
    <name evidence="2" type="ORF">NA57DRAFT_56469</name>
</gene>
<feature type="compositionally biased region" description="Polar residues" evidence="1">
    <location>
        <begin position="1"/>
        <end position="11"/>
    </location>
</feature>
<dbReference type="Proteomes" id="UP000799772">
    <property type="component" value="Unassembled WGS sequence"/>
</dbReference>
<evidence type="ECO:0000313" key="3">
    <source>
        <dbReference type="Proteomes" id="UP000799772"/>
    </source>
</evidence>
<proteinExistence type="predicted"/>
<feature type="region of interest" description="Disordered" evidence="1">
    <location>
        <begin position="1"/>
        <end position="29"/>
    </location>
</feature>
<comment type="caution">
    <text evidence="2">The sequence shown here is derived from an EMBL/GenBank/DDBJ whole genome shotgun (WGS) entry which is preliminary data.</text>
</comment>
<dbReference type="AlphaFoldDB" id="A0A9P4M5L1"/>
<organism evidence="2 3">
    <name type="scientific">Rhizodiscina lignyota</name>
    <dbReference type="NCBI Taxonomy" id="1504668"/>
    <lineage>
        <taxon>Eukaryota</taxon>
        <taxon>Fungi</taxon>
        <taxon>Dikarya</taxon>
        <taxon>Ascomycota</taxon>
        <taxon>Pezizomycotina</taxon>
        <taxon>Dothideomycetes</taxon>
        <taxon>Pleosporomycetidae</taxon>
        <taxon>Aulographales</taxon>
        <taxon>Rhizodiscinaceae</taxon>
        <taxon>Rhizodiscina</taxon>
    </lineage>
</organism>